<protein>
    <submittedName>
        <fullName evidence="2">Uncharacterized protein</fullName>
    </submittedName>
</protein>
<reference evidence="2" key="1">
    <citation type="submission" date="2014-05" db="EMBL/GenBank/DDBJ databases">
        <title>The transcriptome of the halophilic microalga Tetraselmis sp. GSL018 isolated from the Great Salt Lake, Utah.</title>
        <authorList>
            <person name="Jinkerson R.E."/>
            <person name="D'Adamo S."/>
            <person name="Posewitz M.C."/>
        </authorList>
    </citation>
    <scope>NUCLEOTIDE SEQUENCE</scope>
    <source>
        <strain evidence="2">GSL018</strain>
    </source>
</reference>
<evidence type="ECO:0000313" key="2">
    <source>
        <dbReference type="EMBL" id="JAC76366.1"/>
    </source>
</evidence>
<dbReference type="EMBL" id="GBEZ01009208">
    <property type="protein sequence ID" value="JAC76366.1"/>
    <property type="molecule type" value="Transcribed_RNA"/>
</dbReference>
<organism evidence="2">
    <name type="scientific">Tetraselmis sp. GSL018</name>
    <dbReference type="NCBI Taxonomy" id="582737"/>
    <lineage>
        <taxon>Eukaryota</taxon>
        <taxon>Viridiplantae</taxon>
        <taxon>Chlorophyta</taxon>
        <taxon>core chlorophytes</taxon>
        <taxon>Chlorodendrophyceae</taxon>
        <taxon>Chlorodendrales</taxon>
        <taxon>Chlorodendraceae</taxon>
        <taxon>Tetraselmis</taxon>
    </lineage>
</organism>
<sequence>MCIFLEFFAFSIAFVGSAWGSDVTFPQDASLTGLGITSSTEVDVACPRFAYVPIRSREGVGHRLGDYILGIDLANALNATFVYEGDAAMSRVGRHGSYAGINEFFRLNLNEWELSEVLNSYPLRRIRARNWKNALTYERSCNVLVSVSDDSCITSSGRFGSCFRSRKGVYNRLKWNLRYKYLQSLYEPRNTFLDSSQITVVWHLRVGDIKLHQGDQQYYYNLFNVIQVLLQDTRWHIFFLFESKELRPHPPRGYEFLNNLDNVTFYPNKDVLFTLFHMINSDLLITSGSSLASFAALIAMKPVVLSSCPKEGCRYGVMEVSEHVPVSKKGTIPNLPLVQSIVQLKLRLKQQMANRQIQRWISPVFVFHTL</sequence>
<feature type="signal peptide" evidence="1">
    <location>
        <begin position="1"/>
        <end position="20"/>
    </location>
</feature>
<proteinExistence type="predicted"/>
<evidence type="ECO:0000256" key="1">
    <source>
        <dbReference type="SAM" id="SignalP"/>
    </source>
</evidence>
<name>A0A061S0M6_9CHLO</name>
<keyword evidence="1" id="KW-0732">Signal</keyword>
<gene>
    <name evidence="2" type="ORF">TSPGSL018_20391</name>
</gene>
<accession>A0A061S0M6</accession>
<feature type="chain" id="PRO_5030002220" evidence="1">
    <location>
        <begin position="21"/>
        <end position="370"/>
    </location>
</feature>
<dbReference type="AlphaFoldDB" id="A0A061S0M6"/>